<sequence>MKRFIDEKFTMDNARQATKYVVVPIAAIGLGFYTVRKTGSADGLKAVTPLLAAALKYAE</sequence>
<dbReference type="Proteomes" id="UP000199113">
    <property type="component" value="Unassembled WGS sequence"/>
</dbReference>
<dbReference type="EMBL" id="PJBV01000017">
    <property type="protein sequence ID" value="PKH40723.1"/>
    <property type="molecule type" value="Genomic_DNA"/>
</dbReference>
<evidence type="ECO:0000313" key="5">
    <source>
        <dbReference type="Proteomes" id="UP000233565"/>
    </source>
</evidence>
<reference evidence="3" key="1">
    <citation type="submission" date="2016-10" db="EMBL/GenBank/DDBJ databases">
        <authorList>
            <person name="de Groot N.N."/>
        </authorList>
    </citation>
    <scope>NUCLEOTIDE SEQUENCE [LARGE SCALE GENOMIC DNA]</scope>
    <source>
        <strain evidence="3">CGMCC 1.10697</strain>
    </source>
</reference>
<accession>A0A1I0ZEX4</accession>
<organism evidence="3 4">
    <name type="scientific">Nocardioides alpinus</name>
    <dbReference type="NCBI Taxonomy" id="748909"/>
    <lineage>
        <taxon>Bacteria</taxon>
        <taxon>Bacillati</taxon>
        <taxon>Actinomycetota</taxon>
        <taxon>Actinomycetes</taxon>
        <taxon>Propionibacteriales</taxon>
        <taxon>Nocardioidaceae</taxon>
        <taxon>Nocardioides</taxon>
    </lineage>
</organism>
<dbReference type="AlphaFoldDB" id="A0A1I0ZEX4"/>
<evidence type="ECO:0000256" key="1">
    <source>
        <dbReference type="SAM" id="Phobius"/>
    </source>
</evidence>
<dbReference type="RefSeq" id="WP_091198975.1">
    <property type="nucleotide sequence ID" value="NZ_FOKC01000005.1"/>
</dbReference>
<evidence type="ECO:0000313" key="2">
    <source>
        <dbReference type="EMBL" id="PKH40723.1"/>
    </source>
</evidence>
<keyword evidence="1" id="KW-0472">Membrane</keyword>
<keyword evidence="1" id="KW-0812">Transmembrane</keyword>
<reference evidence="2 5" key="2">
    <citation type="submission" date="2017-12" db="EMBL/GenBank/DDBJ databases">
        <title>Pharmacopeia of the Arctic Ocean.</title>
        <authorList>
            <person name="Collins E."/>
            <person name="Ducluzeau A.-L."/>
        </authorList>
    </citation>
    <scope>NUCLEOTIDE SEQUENCE [LARGE SCALE GENOMIC DNA]</scope>
    <source>
        <strain evidence="2 5">DSM 23325</strain>
    </source>
</reference>
<proteinExistence type="predicted"/>
<gene>
    <name evidence="2" type="ORF">CXG46_12100</name>
    <name evidence="3" type="ORF">SAMN05192575_105182</name>
</gene>
<keyword evidence="5" id="KW-1185">Reference proteome</keyword>
<evidence type="ECO:0000313" key="4">
    <source>
        <dbReference type="Proteomes" id="UP000199113"/>
    </source>
</evidence>
<name>A0A1I0ZEX4_9ACTN</name>
<dbReference type="EMBL" id="FOKC01000005">
    <property type="protein sequence ID" value="SFB22753.1"/>
    <property type="molecule type" value="Genomic_DNA"/>
</dbReference>
<keyword evidence="1" id="KW-1133">Transmembrane helix</keyword>
<feature type="transmembrane region" description="Helical" evidence="1">
    <location>
        <begin position="17"/>
        <end position="35"/>
    </location>
</feature>
<dbReference type="Proteomes" id="UP000233565">
    <property type="component" value="Unassembled WGS sequence"/>
</dbReference>
<protein>
    <submittedName>
        <fullName evidence="3">Uncharacterized protein</fullName>
    </submittedName>
</protein>
<evidence type="ECO:0000313" key="3">
    <source>
        <dbReference type="EMBL" id="SFB22753.1"/>
    </source>
</evidence>